<comment type="caution">
    <text evidence="1">The sequence shown here is derived from an EMBL/GenBank/DDBJ whole genome shotgun (WGS) entry which is preliminary data.</text>
</comment>
<evidence type="ECO:0008006" key="3">
    <source>
        <dbReference type="Google" id="ProtNLM"/>
    </source>
</evidence>
<organism evidence="1 2">
    <name type="scientific">Maricaulis maris</name>
    <dbReference type="NCBI Taxonomy" id="74318"/>
    <lineage>
        <taxon>Bacteria</taxon>
        <taxon>Pseudomonadati</taxon>
        <taxon>Pseudomonadota</taxon>
        <taxon>Alphaproteobacteria</taxon>
        <taxon>Maricaulales</taxon>
        <taxon>Maricaulaceae</taxon>
        <taxon>Maricaulis</taxon>
    </lineage>
</organism>
<dbReference type="RefSeq" id="WP_170150491.1">
    <property type="nucleotide sequence ID" value="NZ_RBIM01000007.1"/>
</dbReference>
<protein>
    <recommendedName>
        <fullName evidence="3">Lipoprotein</fullName>
    </recommendedName>
</protein>
<proteinExistence type="predicted"/>
<dbReference type="AlphaFoldDB" id="A0A495D181"/>
<dbReference type="EMBL" id="RBIM01000007">
    <property type="protein sequence ID" value="RKQ95282.1"/>
    <property type="molecule type" value="Genomic_DNA"/>
</dbReference>
<dbReference type="PROSITE" id="PS51257">
    <property type="entry name" value="PROKAR_LIPOPROTEIN"/>
    <property type="match status" value="1"/>
</dbReference>
<sequence>MRNLVAPTLIAAGLAACASSPDVEQDMMTLDWARTVIVCDGPAIDPQSPGRFSMRTSVPANLRGQMELPLGRAGRLALQRQVEATENVDVGEVELHLSRYDDDGDAVFEVSLSATTPGGRKSWLMRFDALSMNTDEAYAERSMTALDAPYVLSTEGVLTRPDNGLAHEWPDAEEMLVSFGEICATLSRSQAGSVDAS</sequence>
<accession>A0A495D181</accession>
<dbReference type="Proteomes" id="UP000273675">
    <property type="component" value="Unassembled WGS sequence"/>
</dbReference>
<gene>
    <name evidence="1" type="ORF">C7435_2971</name>
</gene>
<name>A0A495D181_9PROT</name>
<evidence type="ECO:0000313" key="1">
    <source>
        <dbReference type="EMBL" id="RKQ95282.1"/>
    </source>
</evidence>
<evidence type="ECO:0000313" key="2">
    <source>
        <dbReference type="Proteomes" id="UP000273675"/>
    </source>
</evidence>
<reference evidence="1 2" key="1">
    <citation type="submission" date="2018-10" db="EMBL/GenBank/DDBJ databases">
        <title>Genomic Encyclopedia of Type Strains, Phase IV (KMG-IV): sequencing the most valuable type-strain genomes for metagenomic binning, comparative biology and taxonomic classification.</title>
        <authorList>
            <person name="Goeker M."/>
        </authorList>
    </citation>
    <scope>NUCLEOTIDE SEQUENCE [LARGE SCALE GENOMIC DNA]</scope>
    <source>
        <strain evidence="1 2">DSM 4734</strain>
    </source>
</reference>